<dbReference type="EMBL" id="JTDY01005770">
    <property type="protein sequence ID" value="KOB66651.1"/>
    <property type="molecule type" value="Genomic_DNA"/>
</dbReference>
<dbReference type="Proteomes" id="UP000037510">
    <property type="component" value="Unassembled WGS sequence"/>
</dbReference>
<accession>A0A0L7KUD0</accession>
<dbReference type="InterPro" id="IPR026983">
    <property type="entry name" value="DHC"/>
</dbReference>
<name>A0A0L7KUD0_OPEBR</name>
<dbReference type="AlphaFoldDB" id="A0A0L7KUD0"/>
<reference evidence="2 3" key="1">
    <citation type="journal article" date="2015" name="Genome Biol. Evol.">
        <title>The genome of winter moth (Operophtera brumata) provides a genomic perspective on sexual dimorphism and phenology.</title>
        <authorList>
            <person name="Derks M.F."/>
            <person name="Smit S."/>
            <person name="Salis L."/>
            <person name="Schijlen E."/>
            <person name="Bossers A."/>
            <person name="Mateman C."/>
            <person name="Pijl A.S."/>
            <person name="de Ridder D."/>
            <person name="Groenen M.A."/>
            <person name="Visser M.E."/>
            <person name="Megens H.J."/>
        </authorList>
    </citation>
    <scope>NUCLEOTIDE SEQUENCE [LARGE SCALE GENOMIC DNA]</scope>
    <source>
        <strain evidence="2">WM2013NL</strain>
        <tissue evidence="2">Head and thorax</tissue>
    </source>
</reference>
<keyword evidence="3" id="KW-1185">Reference proteome</keyword>
<evidence type="ECO:0000259" key="1">
    <source>
        <dbReference type="Pfam" id="PF18199"/>
    </source>
</evidence>
<gene>
    <name evidence="2" type="ORF">OBRU01_20976</name>
</gene>
<evidence type="ECO:0000313" key="3">
    <source>
        <dbReference type="Proteomes" id="UP000037510"/>
    </source>
</evidence>
<dbReference type="InterPro" id="IPR043160">
    <property type="entry name" value="Dynein_C_barrel"/>
</dbReference>
<dbReference type="PANTHER" id="PTHR22878">
    <property type="entry name" value="DYNEIN HEAVY CHAIN 6, AXONEMAL-LIKE-RELATED"/>
    <property type="match status" value="1"/>
</dbReference>
<sequence length="173" mass="19360">MGPDIVMPMCVSLLQELSYYNVLISSITAGLKELRRAIEGLVVMSDKLESMYSCIFEGKVPTFWQKGRPSMKALGSWCRELFLRGAHLLAWANAPRSPPTLCWLPALVAPTGFLTAVMQTTARAECWPIDTLGWEFTVMPLEEQSFVRPPRDGGVYVRYVQDLSAHCRVSSSQ</sequence>
<dbReference type="Pfam" id="PF18199">
    <property type="entry name" value="Dynein_C"/>
    <property type="match status" value="1"/>
</dbReference>
<dbReference type="GO" id="GO:0045505">
    <property type="term" value="F:dynein intermediate chain binding"/>
    <property type="evidence" value="ECO:0007669"/>
    <property type="project" value="InterPro"/>
</dbReference>
<organism evidence="2 3">
    <name type="scientific">Operophtera brumata</name>
    <name type="common">Winter moth</name>
    <name type="synonym">Phalaena brumata</name>
    <dbReference type="NCBI Taxonomy" id="104452"/>
    <lineage>
        <taxon>Eukaryota</taxon>
        <taxon>Metazoa</taxon>
        <taxon>Ecdysozoa</taxon>
        <taxon>Arthropoda</taxon>
        <taxon>Hexapoda</taxon>
        <taxon>Insecta</taxon>
        <taxon>Pterygota</taxon>
        <taxon>Neoptera</taxon>
        <taxon>Endopterygota</taxon>
        <taxon>Lepidoptera</taxon>
        <taxon>Glossata</taxon>
        <taxon>Ditrysia</taxon>
        <taxon>Geometroidea</taxon>
        <taxon>Geometridae</taxon>
        <taxon>Larentiinae</taxon>
        <taxon>Operophtera</taxon>
    </lineage>
</organism>
<dbReference type="GO" id="GO:0051959">
    <property type="term" value="F:dynein light intermediate chain binding"/>
    <property type="evidence" value="ECO:0007669"/>
    <property type="project" value="InterPro"/>
</dbReference>
<dbReference type="Gene3D" id="3.10.490.20">
    <property type="match status" value="1"/>
</dbReference>
<evidence type="ECO:0000313" key="2">
    <source>
        <dbReference type="EMBL" id="KOB66651.1"/>
    </source>
</evidence>
<dbReference type="GO" id="GO:0007018">
    <property type="term" value="P:microtubule-based movement"/>
    <property type="evidence" value="ECO:0007669"/>
    <property type="project" value="InterPro"/>
</dbReference>
<comment type="caution">
    <text evidence="2">The sequence shown here is derived from an EMBL/GenBank/DDBJ whole genome shotgun (WGS) entry which is preliminary data.</text>
</comment>
<feature type="domain" description="Dynein heavy chain C-terminal" evidence="1">
    <location>
        <begin position="8"/>
        <end position="158"/>
    </location>
</feature>
<protein>
    <submittedName>
        <fullName evidence="2">Putative dynein axonemal heavy chain-like protein</fullName>
    </submittedName>
</protein>
<dbReference type="Gene3D" id="1.20.1270.280">
    <property type="match status" value="1"/>
</dbReference>
<proteinExistence type="predicted"/>
<dbReference type="GO" id="GO:0030286">
    <property type="term" value="C:dynein complex"/>
    <property type="evidence" value="ECO:0007669"/>
    <property type="project" value="InterPro"/>
</dbReference>
<dbReference type="InterPro" id="IPR041228">
    <property type="entry name" value="Dynein_C"/>
</dbReference>
<dbReference type="STRING" id="104452.A0A0L7KUD0"/>
<dbReference type="PANTHER" id="PTHR22878:SF68">
    <property type="entry name" value="DYNEIN HEAVY CHAIN 6, AXONEMAL-LIKE"/>
    <property type="match status" value="1"/>
</dbReference>